<dbReference type="Proteomes" id="UP001307889">
    <property type="component" value="Chromosome 9"/>
</dbReference>
<proteinExistence type="predicted"/>
<keyword evidence="3" id="KW-1185">Reference proteome</keyword>
<evidence type="ECO:0000256" key="1">
    <source>
        <dbReference type="SAM" id="MobiDB-lite"/>
    </source>
</evidence>
<reference evidence="2 3" key="1">
    <citation type="submission" date="2023-09" db="EMBL/GenBank/DDBJ databases">
        <title>Nesidiocoris tenuis whole genome shotgun sequence.</title>
        <authorList>
            <person name="Shibata T."/>
            <person name="Shimoda M."/>
            <person name="Kobayashi T."/>
            <person name="Uehara T."/>
        </authorList>
    </citation>
    <scope>NUCLEOTIDE SEQUENCE [LARGE SCALE GENOMIC DNA]</scope>
    <source>
        <strain evidence="2 3">Japan</strain>
    </source>
</reference>
<evidence type="ECO:0000313" key="3">
    <source>
        <dbReference type="Proteomes" id="UP001307889"/>
    </source>
</evidence>
<gene>
    <name evidence="2" type="ORF">NTJ_11043</name>
</gene>
<dbReference type="EMBL" id="AP028917">
    <property type="protein sequence ID" value="BES98228.1"/>
    <property type="molecule type" value="Genomic_DNA"/>
</dbReference>
<feature type="compositionally biased region" description="Basic residues" evidence="1">
    <location>
        <begin position="50"/>
        <end position="65"/>
    </location>
</feature>
<evidence type="ECO:0000313" key="2">
    <source>
        <dbReference type="EMBL" id="BES98228.1"/>
    </source>
</evidence>
<sequence length="83" mass="9890">MLTYTRFSHSEYCQSITLQLLFGKTGRRMRKRSCRRGRRKMEVTVEKKDRKGRGAKCDKNKRKRRKLKEEIGIEAATCRHGGW</sequence>
<feature type="compositionally biased region" description="Basic and acidic residues" evidence="1">
    <location>
        <begin position="40"/>
        <end position="49"/>
    </location>
</feature>
<feature type="region of interest" description="Disordered" evidence="1">
    <location>
        <begin position="29"/>
        <end position="65"/>
    </location>
</feature>
<accession>A0ABN7B1V5</accession>
<name>A0ABN7B1V5_9HEMI</name>
<feature type="compositionally biased region" description="Basic residues" evidence="1">
    <location>
        <begin position="29"/>
        <end position="39"/>
    </location>
</feature>
<organism evidence="2 3">
    <name type="scientific">Nesidiocoris tenuis</name>
    <dbReference type="NCBI Taxonomy" id="355587"/>
    <lineage>
        <taxon>Eukaryota</taxon>
        <taxon>Metazoa</taxon>
        <taxon>Ecdysozoa</taxon>
        <taxon>Arthropoda</taxon>
        <taxon>Hexapoda</taxon>
        <taxon>Insecta</taxon>
        <taxon>Pterygota</taxon>
        <taxon>Neoptera</taxon>
        <taxon>Paraneoptera</taxon>
        <taxon>Hemiptera</taxon>
        <taxon>Heteroptera</taxon>
        <taxon>Panheteroptera</taxon>
        <taxon>Cimicomorpha</taxon>
        <taxon>Miridae</taxon>
        <taxon>Dicyphina</taxon>
        <taxon>Nesidiocoris</taxon>
    </lineage>
</organism>
<protein>
    <submittedName>
        <fullName evidence="2">Uncharacterized protein</fullName>
    </submittedName>
</protein>